<evidence type="ECO:0000256" key="1">
    <source>
        <dbReference type="SAM" id="Phobius"/>
    </source>
</evidence>
<organism evidence="2 3">
    <name type="scientific">Massilia polaris</name>
    <dbReference type="NCBI Taxonomy" id="2728846"/>
    <lineage>
        <taxon>Bacteria</taxon>
        <taxon>Pseudomonadati</taxon>
        <taxon>Pseudomonadota</taxon>
        <taxon>Betaproteobacteria</taxon>
        <taxon>Burkholderiales</taxon>
        <taxon>Oxalobacteraceae</taxon>
        <taxon>Telluria group</taxon>
        <taxon>Massilia</taxon>
    </lineage>
</organism>
<keyword evidence="1" id="KW-0472">Membrane</keyword>
<reference evidence="2 3" key="1">
    <citation type="submission" date="2020-04" db="EMBL/GenBank/DDBJ databases">
        <title>Massilia sp. RP-1-19 isolated from soil.</title>
        <authorList>
            <person name="Dahal R.H."/>
        </authorList>
    </citation>
    <scope>NUCLEOTIDE SEQUENCE [LARGE SCALE GENOMIC DNA]</scope>
    <source>
        <strain evidence="2 3">RP-1-19</strain>
    </source>
</reference>
<feature type="transmembrane region" description="Helical" evidence="1">
    <location>
        <begin position="236"/>
        <end position="253"/>
    </location>
</feature>
<evidence type="ECO:0000313" key="3">
    <source>
        <dbReference type="Proteomes" id="UP000583752"/>
    </source>
</evidence>
<evidence type="ECO:0008006" key="4">
    <source>
        <dbReference type="Google" id="ProtNLM"/>
    </source>
</evidence>
<dbReference type="EMBL" id="JABBGG010000006">
    <property type="protein sequence ID" value="NML61952.1"/>
    <property type="molecule type" value="Genomic_DNA"/>
</dbReference>
<comment type="caution">
    <text evidence="2">The sequence shown here is derived from an EMBL/GenBank/DDBJ whole genome shotgun (WGS) entry which is preliminary data.</text>
</comment>
<feature type="transmembrane region" description="Helical" evidence="1">
    <location>
        <begin position="37"/>
        <end position="64"/>
    </location>
</feature>
<dbReference type="RefSeq" id="WP_169466388.1">
    <property type="nucleotide sequence ID" value="NZ_JABBGG010000006.1"/>
</dbReference>
<accession>A0A848HLA0</accession>
<feature type="transmembrane region" description="Helical" evidence="1">
    <location>
        <begin position="137"/>
        <end position="160"/>
    </location>
</feature>
<feature type="transmembrane region" description="Helical" evidence="1">
    <location>
        <begin position="198"/>
        <end position="224"/>
    </location>
</feature>
<feature type="transmembrane region" description="Helical" evidence="1">
    <location>
        <begin position="105"/>
        <end position="125"/>
    </location>
</feature>
<keyword evidence="1" id="KW-0812">Transmembrane</keyword>
<protein>
    <recommendedName>
        <fullName evidence="4">O-antigen ligase family protein</fullName>
    </recommendedName>
</protein>
<feature type="transmembrane region" description="Helical" evidence="1">
    <location>
        <begin position="352"/>
        <end position="372"/>
    </location>
</feature>
<keyword evidence="3" id="KW-1185">Reference proteome</keyword>
<proteinExistence type="predicted"/>
<sequence>MNHAGAIRGPRGEQAVAVFAFFLLFPGFFFYHTLLGLGLMGAFLGGFFAPTSLLVVLPLIYMYLMRIRREPNRLARPDIAFGIFLAYFSIIVVANGALGGKMVHVAHHILGILFLLNVFLIFKAIDYSGAQFRRVGLLSLLGMSAIVFTYSIDGVFYLGALGIARDADSLATYQGFSRSYLFTFVPIVAFTRSPWLRLILYCIGAPTLFFNTARSEFIALLFMIPIAEFYHSKNKLIVAFVLAALLITVKIYLDDILAVLPNNRILELLDLSQSTSANKRHHLTAYAILTINGHPFLGDFGSYPPGLYSHNVLSAWVDLGFAGITYLMAMIICPAIVMFIQEYFTSRNHYQFLLPFSLACMTVLLLLTSHFFTDMLIGATLGCYSTYWYGRKHAKHRLLVHERNPALES</sequence>
<dbReference type="Proteomes" id="UP000583752">
    <property type="component" value="Unassembled WGS sequence"/>
</dbReference>
<feature type="transmembrane region" description="Helical" evidence="1">
    <location>
        <begin position="79"/>
        <end position="99"/>
    </location>
</feature>
<feature type="transmembrane region" description="Helical" evidence="1">
    <location>
        <begin position="319"/>
        <end position="340"/>
    </location>
</feature>
<evidence type="ECO:0000313" key="2">
    <source>
        <dbReference type="EMBL" id="NML61952.1"/>
    </source>
</evidence>
<gene>
    <name evidence="2" type="ORF">HHL21_12865</name>
</gene>
<dbReference type="AlphaFoldDB" id="A0A848HLA0"/>
<keyword evidence="1" id="KW-1133">Transmembrane helix</keyword>
<feature type="transmembrane region" description="Helical" evidence="1">
    <location>
        <begin position="12"/>
        <end position="31"/>
    </location>
</feature>
<name>A0A848HLA0_9BURK</name>